<comment type="caution">
    <text evidence="2">The sequence shown here is derived from an EMBL/GenBank/DDBJ whole genome shotgun (WGS) entry which is preliminary data.</text>
</comment>
<proteinExistence type="predicted"/>
<dbReference type="GeneID" id="75075008"/>
<dbReference type="Pfam" id="PF01261">
    <property type="entry name" value="AP_endonuc_2"/>
    <property type="match status" value="1"/>
</dbReference>
<sequence length="261" mass="30764">MKRNKVHISDLILYKNSAEEILNFLKKYSVKNLELFIEPLDEEYMKKMLYVLEHYTFKSVSFHGPFRKCNISMLTELDWKKVVYSYEESFKIAQKYSPSFMVLHTNEAMAKNSITEELKLEIKKRIDYIVTLAEQYEINIVVENVGIGANMIFSQEEYESLILNSSYQCLIDIGHAFLNHWNIETLIETLQNHILGFHFHNNDGVYDKHDPMFLGKIPYGSLLPIIRKYTPEAVIVLEYDFLNPKEVVIEDWKRLESLLST</sequence>
<accession>A0AAN4ATL9</accession>
<evidence type="ECO:0000313" key="3">
    <source>
        <dbReference type="Proteomes" id="UP000003120"/>
    </source>
</evidence>
<organism evidence="2 3">
    <name type="scientific">Fusobacterium necrophorum subsp. funduliforme Fnf 1007</name>
    <dbReference type="NCBI Taxonomy" id="1161424"/>
    <lineage>
        <taxon>Bacteria</taxon>
        <taxon>Fusobacteriati</taxon>
        <taxon>Fusobacteriota</taxon>
        <taxon>Fusobacteriia</taxon>
        <taxon>Fusobacteriales</taxon>
        <taxon>Fusobacteriaceae</taxon>
        <taxon>Fusobacterium</taxon>
    </lineage>
</organism>
<dbReference type="SUPFAM" id="SSF51658">
    <property type="entry name" value="Xylose isomerase-like"/>
    <property type="match status" value="1"/>
</dbReference>
<feature type="domain" description="Xylose isomerase-like TIM barrel" evidence="1">
    <location>
        <begin position="34"/>
        <end position="250"/>
    </location>
</feature>
<evidence type="ECO:0000313" key="2">
    <source>
        <dbReference type="EMBL" id="EJU17597.1"/>
    </source>
</evidence>
<dbReference type="InterPro" id="IPR036237">
    <property type="entry name" value="Xyl_isomerase-like_sf"/>
</dbReference>
<dbReference type="AlphaFoldDB" id="A0AAN4ATL9"/>
<protein>
    <submittedName>
        <fullName evidence="2">AP endonuclease, family 2</fullName>
    </submittedName>
</protein>
<keyword evidence="2" id="KW-0378">Hydrolase</keyword>
<reference evidence="2 3" key="1">
    <citation type="submission" date="2012-07" db="EMBL/GenBank/DDBJ databases">
        <authorList>
            <person name="Durkin A.S."/>
            <person name="McCorrison J."/>
            <person name="Torralba M."/>
            <person name="Gillis M."/>
            <person name="Methe B."/>
            <person name="Sutton G."/>
            <person name="Nelson K.E."/>
        </authorList>
    </citation>
    <scope>NUCLEOTIDE SEQUENCE [LARGE SCALE GENOMIC DNA]</scope>
    <source>
        <strain evidence="2 3">Fnf 1007</strain>
    </source>
</reference>
<keyword evidence="2" id="KW-0540">Nuclease</keyword>
<dbReference type="RefSeq" id="WP_005961434.1">
    <property type="nucleotide sequence ID" value="NZ_ALKK01000046.1"/>
</dbReference>
<dbReference type="Proteomes" id="UP000003120">
    <property type="component" value="Unassembled WGS sequence"/>
</dbReference>
<gene>
    <name evidence="2" type="ORF">HMPREF1127_1303</name>
</gene>
<dbReference type="InterPro" id="IPR013022">
    <property type="entry name" value="Xyl_isomerase-like_TIM-brl"/>
</dbReference>
<dbReference type="Gene3D" id="3.20.20.150">
    <property type="entry name" value="Divalent-metal-dependent TIM barrel enzymes"/>
    <property type="match status" value="1"/>
</dbReference>
<name>A0AAN4ATL9_9FUSO</name>
<dbReference type="EMBL" id="ALKK01000046">
    <property type="protein sequence ID" value="EJU17597.1"/>
    <property type="molecule type" value="Genomic_DNA"/>
</dbReference>
<keyword evidence="2" id="KW-0255">Endonuclease</keyword>
<dbReference type="GO" id="GO:0004519">
    <property type="term" value="F:endonuclease activity"/>
    <property type="evidence" value="ECO:0007669"/>
    <property type="project" value="UniProtKB-KW"/>
</dbReference>
<evidence type="ECO:0000259" key="1">
    <source>
        <dbReference type="Pfam" id="PF01261"/>
    </source>
</evidence>